<dbReference type="GO" id="GO:0051536">
    <property type="term" value="F:iron-sulfur cluster binding"/>
    <property type="evidence" value="ECO:0007669"/>
    <property type="project" value="UniProtKB-KW"/>
</dbReference>
<dbReference type="Proteomes" id="UP000752292">
    <property type="component" value="Unassembled WGS sequence"/>
</dbReference>
<accession>A0A933E865</accession>
<protein>
    <submittedName>
        <fullName evidence="7">Reductive dehalogenase</fullName>
    </submittedName>
</protein>
<dbReference type="InterPro" id="IPR028894">
    <property type="entry name" value="RDH_dom"/>
</dbReference>
<dbReference type="GO" id="GO:0030313">
    <property type="term" value="C:cell envelope"/>
    <property type="evidence" value="ECO:0007669"/>
    <property type="project" value="UniProtKB-SubCell"/>
</dbReference>
<evidence type="ECO:0000259" key="6">
    <source>
        <dbReference type="Pfam" id="PF13486"/>
    </source>
</evidence>
<name>A0A933E865_UNCTE</name>
<evidence type="ECO:0000256" key="2">
    <source>
        <dbReference type="ARBA" id="ARBA00022723"/>
    </source>
</evidence>
<sequence>MAENYQVLPGYARFNQKNNGLMRAVWDPALKSCREREARSIRRYLEEDARGFDLRDWAFDFGASTAVSAFGTGNNKPNAGFTAWEPLDVKYNRSLPPGAGRFDASDPARARGSVEKVARFLGADLVGFTELDPRWVYSHHYLPSNKENGNPPVEIPEGMNQAIVLGVAMDHQMFRTAPSVVMMSETHRNYSQMTILVASLAQFIRTLGYRAIPSLNDTALNVPLAVDAGLGQPSRLGIVITPRYGPRVRFCKVITDLPLAGKKRHVDFGVIEFREACEKCAGACPVKAVPAGGRTATGRNLSSNPGVLKWYLDAEKCRHHFAHVATNCGICLRVCPFNHGGGPHHWLAKRLVRLKSRALNRLLVKLHGWLGYGEQKDPRFFWNGAGG</sequence>
<keyword evidence="3" id="KW-0408">Iron</keyword>
<comment type="subcellular location">
    <subcellularLocation>
        <location evidence="1">Cell envelope</location>
    </subcellularLocation>
</comment>
<feature type="domain" description="Reductive dehalogenase" evidence="6">
    <location>
        <begin position="165"/>
        <end position="259"/>
    </location>
</feature>
<evidence type="ECO:0000313" key="7">
    <source>
        <dbReference type="EMBL" id="MBI4252157.1"/>
    </source>
</evidence>
<evidence type="ECO:0000256" key="5">
    <source>
        <dbReference type="ARBA" id="ARBA00023136"/>
    </source>
</evidence>
<gene>
    <name evidence="7" type="ORF">HY618_06820</name>
</gene>
<dbReference type="PANTHER" id="PTHR42827:SF1">
    <property type="entry name" value="IRON-SULFUR CLUSTER-BINDING PROTEIN"/>
    <property type="match status" value="1"/>
</dbReference>
<evidence type="ECO:0000256" key="4">
    <source>
        <dbReference type="ARBA" id="ARBA00023014"/>
    </source>
</evidence>
<proteinExistence type="predicted"/>
<dbReference type="SUPFAM" id="SSF54862">
    <property type="entry name" value="4Fe-4S ferredoxins"/>
    <property type="match status" value="1"/>
</dbReference>
<organism evidence="7 8">
    <name type="scientific">Tectimicrobiota bacterium</name>
    <dbReference type="NCBI Taxonomy" id="2528274"/>
    <lineage>
        <taxon>Bacteria</taxon>
        <taxon>Pseudomonadati</taxon>
        <taxon>Nitrospinota/Tectimicrobiota group</taxon>
        <taxon>Candidatus Tectimicrobiota</taxon>
    </lineage>
</organism>
<dbReference type="Pfam" id="PF13484">
    <property type="entry name" value="Fer4_16"/>
    <property type="match status" value="1"/>
</dbReference>
<dbReference type="AlphaFoldDB" id="A0A933E865"/>
<dbReference type="PANTHER" id="PTHR42827">
    <property type="entry name" value="IRON-SULFUR CLUSTER-BINDING PROTEIN-RELATED"/>
    <property type="match status" value="1"/>
</dbReference>
<evidence type="ECO:0000313" key="8">
    <source>
        <dbReference type="Proteomes" id="UP000752292"/>
    </source>
</evidence>
<dbReference type="GO" id="GO:0046872">
    <property type="term" value="F:metal ion binding"/>
    <property type="evidence" value="ECO:0007669"/>
    <property type="project" value="UniProtKB-KW"/>
</dbReference>
<keyword evidence="2" id="KW-0479">Metal-binding</keyword>
<keyword evidence="4" id="KW-0411">Iron-sulfur</keyword>
<keyword evidence="5" id="KW-0472">Membrane</keyword>
<reference evidence="7" key="1">
    <citation type="submission" date="2020-07" db="EMBL/GenBank/DDBJ databases">
        <title>Huge and variable diversity of episymbiotic CPR bacteria and DPANN archaea in groundwater ecosystems.</title>
        <authorList>
            <person name="He C.Y."/>
            <person name="Keren R."/>
            <person name="Whittaker M."/>
            <person name="Farag I.F."/>
            <person name="Doudna J."/>
            <person name="Cate J.H.D."/>
            <person name="Banfield J.F."/>
        </authorList>
    </citation>
    <scope>NUCLEOTIDE SEQUENCE</scope>
    <source>
        <strain evidence="7">NC_groundwater_1370_Ag_S-0.2um_69_93</strain>
    </source>
</reference>
<dbReference type="Pfam" id="PF13486">
    <property type="entry name" value="Dehalogenase"/>
    <property type="match status" value="1"/>
</dbReference>
<evidence type="ECO:0000256" key="1">
    <source>
        <dbReference type="ARBA" id="ARBA00004196"/>
    </source>
</evidence>
<dbReference type="EMBL" id="JACQRX010000297">
    <property type="protein sequence ID" value="MBI4252157.1"/>
    <property type="molecule type" value="Genomic_DNA"/>
</dbReference>
<dbReference type="Gene3D" id="3.30.70.20">
    <property type="match status" value="1"/>
</dbReference>
<dbReference type="NCBIfam" id="TIGR02486">
    <property type="entry name" value="RDH"/>
    <property type="match status" value="1"/>
</dbReference>
<evidence type="ECO:0000256" key="3">
    <source>
        <dbReference type="ARBA" id="ARBA00023004"/>
    </source>
</evidence>
<comment type="caution">
    <text evidence="7">The sequence shown here is derived from an EMBL/GenBank/DDBJ whole genome shotgun (WGS) entry which is preliminary data.</text>
</comment>
<dbReference type="InterPro" id="IPR012832">
    <property type="entry name" value="RDH"/>
</dbReference>